<feature type="compositionally biased region" description="Polar residues" evidence="1">
    <location>
        <begin position="404"/>
        <end position="426"/>
    </location>
</feature>
<feature type="compositionally biased region" description="Polar residues" evidence="1">
    <location>
        <begin position="437"/>
        <end position="448"/>
    </location>
</feature>
<dbReference type="AlphaFoldDB" id="A0AAV2HY93"/>
<feature type="chain" id="PRO_5043393666" evidence="2">
    <location>
        <begin position="27"/>
        <end position="736"/>
    </location>
</feature>
<reference evidence="3 4" key="1">
    <citation type="submission" date="2024-04" db="EMBL/GenBank/DDBJ databases">
        <authorList>
            <consortium name="Genoscope - CEA"/>
            <person name="William W."/>
        </authorList>
    </citation>
    <scope>NUCLEOTIDE SEQUENCE [LARGE SCALE GENOMIC DNA]</scope>
</reference>
<keyword evidence="2" id="KW-0732">Signal</keyword>
<feature type="signal peptide" evidence="2">
    <location>
        <begin position="1"/>
        <end position="26"/>
    </location>
</feature>
<accession>A0AAV2HY93</accession>
<organism evidence="3 4">
    <name type="scientific">Lymnaea stagnalis</name>
    <name type="common">Great pond snail</name>
    <name type="synonym">Helix stagnalis</name>
    <dbReference type="NCBI Taxonomy" id="6523"/>
    <lineage>
        <taxon>Eukaryota</taxon>
        <taxon>Metazoa</taxon>
        <taxon>Spiralia</taxon>
        <taxon>Lophotrochozoa</taxon>
        <taxon>Mollusca</taxon>
        <taxon>Gastropoda</taxon>
        <taxon>Heterobranchia</taxon>
        <taxon>Euthyneura</taxon>
        <taxon>Panpulmonata</taxon>
        <taxon>Hygrophila</taxon>
        <taxon>Lymnaeoidea</taxon>
        <taxon>Lymnaeidae</taxon>
        <taxon>Lymnaea</taxon>
    </lineage>
</organism>
<keyword evidence="4" id="KW-1185">Reference proteome</keyword>
<proteinExistence type="predicted"/>
<feature type="compositionally biased region" description="Polar residues" evidence="1">
    <location>
        <begin position="178"/>
        <end position="190"/>
    </location>
</feature>
<feature type="region of interest" description="Disordered" evidence="1">
    <location>
        <begin position="367"/>
        <end position="493"/>
    </location>
</feature>
<comment type="caution">
    <text evidence="3">The sequence shown here is derived from an EMBL/GenBank/DDBJ whole genome shotgun (WGS) entry which is preliminary data.</text>
</comment>
<name>A0AAV2HY93_LYMST</name>
<evidence type="ECO:0000313" key="3">
    <source>
        <dbReference type="EMBL" id="CAL1539124.1"/>
    </source>
</evidence>
<feature type="region of interest" description="Disordered" evidence="1">
    <location>
        <begin position="171"/>
        <end position="190"/>
    </location>
</feature>
<evidence type="ECO:0000313" key="4">
    <source>
        <dbReference type="Proteomes" id="UP001497497"/>
    </source>
</evidence>
<dbReference type="Proteomes" id="UP001497497">
    <property type="component" value="Unassembled WGS sequence"/>
</dbReference>
<dbReference type="EMBL" id="CAXITT010000327">
    <property type="protein sequence ID" value="CAL1539124.1"/>
    <property type="molecule type" value="Genomic_DNA"/>
</dbReference>
<sequence length="736" mass="78849">MNAIYHLSYVTLLALAIGSVPLTVNTDSVINNATVLATSMDNVTAVAKATSQKLNSLKFPTAIEQLLMKSKGSALQNGVGKSSNESSGEGKDKSVVSVIERGIKMAHDFIESSGVRNGQPDVVIEDRGSSHQQFEQVLENMGSSIGQGKDLDNVNEFKGVANSVLGTFVDESLKPNKSKPNNGDTNSQSINVDNSNAFSSLLISQTQKSYIHVGADIQVLIKFLSATFGPNSYLVDIAERLQEITDIITRAFAVDCSPVVRGVQKLLDITICIFAGNPESAIEQLDVFIEAQYAVFFRQIITFFKIPERTASEFVGKVKQILSLVSSLFGGKNNILDIFKFVNGGNGGDRTGGQGGKDNPVDELEASQWTSTTTSGVLSSRETTGGPWRQDVSSNGAGDHGYTKGSQWETAESSGVGYSTQTTRNQEIGGGPEGDNMGTTGSGWSVFTTDKKWTSDVDGVDNRQGTTHSPGFTDDHSGGVFGGDGSTDSQSAGITSIGVDEYRVTTDSYWTDGSRSNGKGKYGHSNGVTNEVTMDRVWTTGGYSIGVSNAETTVHQWTEDSGANSPGNIGTTGIQGLDTYSNHIGSDEKTTGSPWIRSTDEPDKITDEDMNSYWTKFISYWTDDASTKDHNKDVMITTRAGTADYHSNEIESTGTTTGDMGINTGSMGMNTGSMATSTGSMGTRAGSMGTTTVSMGTNTGIWEHLLEVWEHLLEVWEQVLEVLELILEVWELQLKV</sequence>
<protein>
    <submittedName>
        <fullName evidence="3">Uncharacterized protein</fullName>
    </submittedName>
</protein>
<feature type="region of interest" description="Disordered" evidence="1">
    <location>
        <begin position="74"/>
        <end position="93"/>
    </location>
</feature>
<evidence type="ECO:0000256" key="1">
    <source>
        <dbReference type="SAM" id="MobiDB-lite"/>
    </source>
</evidence>
<feature type="compositionally biased region" description="Low complexity" evidence="1">
    <location>
        <begin position="77"/>
        <end position="87"/>
    </location>
</feature>
<gene>
    <name evidence="3" type="ORF">GSLYS_00012945001</name>
</gene>
<feature type="compositionally biased region" description="Polar residues" evidence="1">
    <location>
        <begin position="367"/>
        <end position="383"/>
    </location>
</feature>
<evidence type="ECO:0000256" key="2">
    <source>
        <dbReference type="SAM" id="SignalP"/>
    </source>
</evidence>